<dbReference type="InterPro" id="IPR033133">
    <property type="entry name" value="PUM-HD"/>
</dbReference>
<evidence type="ECO:0000256" key="2">
    <source>
        <dbReference type="ARBA" id="ARBA00022737"/>
    </source>
</evidence>
<feature type="region of interest" description="Disordered" evidence="5">
    <location>
        <begin position="90"/>
        <end position="114"/>
    </location>
</feature>
<keyword evidence="8" id="KW-1185">Reference proteome</keyword>
<dbReference type="GO" id="GO:0005634">
    <property type="term" value="C:nucleus"/>
    <property type="evidence" value="ECO:0007669"/>
    <property type="project" value="TreeGrafter"/>
</dbReference>
<dbReference type="Pfam" id="PF00806">
    <property type="entry name" value="PUF"/>
    <property type="match status" value="6"/>
</dbReference>
<dbReference type="Proteomes" id="UP001175271">
    <property type="component" value="Unassembled WGS sequence"/>
</dbReference>
<dbReference type="InterPro" id="IPR001313">
    <property type="entry name" value="Pumilio_RNA-bd_rpt"/>
</dbReference>
<dbReference type="PANTHER" id="PTHR12537:SF112">
    <property type="entry name" value="FEM-3 MRNA-BINDING FACTOR 1-RELATED"/>
    <property type="match status" value="1"/>
</dbReference>
<comment type="caution">
    <text evidence="7">The sequence shown here is derived from an EMBL/GenBank/DDBJ whole genome shotgun (WGS) entry which is preliminary data.</text>
</comment>
<gene>
    <name evidence="7" type="ORF">QR680_012733</name>
</gene>
<evidence type="ECO:0000256" key="5">
    <source>
        <dbReference type="SAM" id="MobiDB-lite"/>
    </source>
</evidence>
<dbReference type="GO" id="GO:0005737">
    <property type="term" value="C:cytoplasm"/>
    <property type="evidence" value="ECO:0007669"/>
    <property type="project" value="TreeGrafter"/>
</dbReference>
<evidence type="ECO:0000313" key="7">
    <source>
        <dbReference type="EMBL" id="KAK0416880.1"/>
    </source>
</evidence>
<proteinExistence type="predicted"/>
<evidence type="ECO:0000313" key="8">
    <source>
        <dbReference type="Proteomes" id="UP001175271"/>
    </source>
</evidence>
<dbReference type="InterPro" id="IPR011989">
    <property type="entry name" value="ARM-like"/>
</dbReference>
<sequence>MPLIRPFSGFAMDPNMNQSTPLRVAHHAQPNPFEFVLVSPTGCILQNVFAVCGSQPPQQPVQFYAEEPSTHRFTTPTNASVLQRVDSPGDLALSPQYDPNENHHQPTPKLPKPNAYRNARMGGLPSHVFLNGHIEYPLDSIVDEQLVVRFALDRIGCQYLQDGYIAAAPRLHKRLFNELMKNFEMLSCDVFANFLMQTVVTLANDHEKNVIVRVMRGRMIRMCYNRYACRVVQQIIETAFPDIAVELMSETAGHEARLAVDQNANHVVQKFLHALEPHYFAPMMGSIARNPDDLRDVMKNKYGCRVIQLAFERLSEALDTHRNKNKALYSFSEESVRQLIVPLLSGGGELVTNEYSNYVVQYVITADSLHSYRDQIIQEYVLGRVLELSLQKFSSHVVEKSFRHAPTHLLYALFNEVFANFAFERTDNTIDMMMFDQFGNYVVQVMLHVVNQVTSGVRNGSPRWLPMLVAAITRNEAGLAVYSSGKRLLDLTVTAGVCPTRYELPQPVQFGLLV</sequence>
<dbReference type="GO" id="GO:0030154">
    <property type="term" value="P:cell differentiation"/>
    <property type="evidence" value="ECO:0007669"/>
    <property type="project" value="UniProtKB-KW"/>
</dbReference>
<keyword evidence="1" id="KW-0217">Developmental protein</keyword>
<dbReference type="Gene3D" id="1.25.10.10">
    <property type="entry name" value="Leucine-rich Repeat Variant"/>
    <property type="match status" value="1"/>
</dbReference>
<dbReference type="PROSITE" id="PS50302">
    <property type="entry name" value="PUM"/>
    <property type="match status" value="2"/>
</dbReference>
<accession>A0AA39I4C0</accession>
<reference evidence="7" key="1">
    <citation type="submission" date="2023-06" db="EMBL/GenBank/DDBJ databases">
        <title>Genomic analysis of the entomopathogenic nematode Steinernema hermaphroditum.</title>
        <authorList>
            <person name="Schwarz E.M."/>
            <person name="Heppert J.K."/>
            <person name="Baniya A."/>
            <person name="Schwartz H.T."/>
            <person name="Tan C.-H."/>
            <person name="Antoshechkin I."/>
            <person name="Sternberg P.W."/>
            <person name="Goodrich-Blair H."/>
            <person name="Dillman A.R."/>
        </authorList>
    </citation>
    <scope>NUCLEOTIDE SEQUENCE</scope>
    <source>
        <strain evidence="7">PS9179</strain>
        <tissue evidence="7">Whole animal</tissue>
    </source>
</reference>
<protein>
    <recommendedName>
        <fullName evidence="6">PUM-HD domain-containing protein</fullName>
    </recommendedName>
</protein>
<dbReference type="PANTHER" id="PTHR12537">
    <property type="entry name" value="RNA BINDING PROTEIN PUMILIO-RELATED"/>
    <property type="match status" value="1"/>
</dbReference>
<dbReference type="EMBL" id="JAUCMV010000002">
    <property type="protein sequence ID" value="KAK0416880.1"/>
    <property type="molecule type" value="Genomic_DNA"/>
</dbReference>
<evidence type="ECO:0000256" key="4">
    <source>
        <dbReference type="PROSITE-ProRule" id="PRU00317"/>
    </source>
</evidence>
<keyword evidence="3" id="KW-0221">Differentiation</keyword>
<dbReference type="SMART" id="SM00025">
    <property type="entry name" value="Pumilio"/>
    <property type="match status" value="7"/>
</dbReference>
<keyword evidence="2" id="KW-0677">Repeat</keyword>
<dbReference type="PROSITE" id="PS50303">
    <property type="entry name" value="PUM_HD"/>
    <property type="match status" value="1"/>
</dbReference>
<dbReference type="GO" id="GO:0003730">
    <property type="term" value="F:mRNA 3'-UTR binding"/>
    <property type="evidence" value="ECO:0007669"/>
    <property type="project" value="TreeGrafter"/>
</dbReference>
<feature type="domain" description="PUM-HD" evidence="6">
    <location>
        <begin position="116"/>
        <end position="496"/>
    </location>
</feature>
<feature type="repeat" description="Pumilio" evidence="4">
    <location>
        <begin position="379"/>
        <end position="415"/>
    </location>
</feature>
<dbReference type="InterPro" id="IPR016024">
    <property type="entry name" value="ARM-type_fold"/>
</dbReference>
<evidence type="ECO:0000256" key="1">
    <source>
        <dbReference type="ARBA" id="ARBA00022473"/>
    </source>
</evidence>
<dbReference type="SUPFAM" id="SSF48371">
    <property type="entry name" value="ARM repeat"/>
    <property type="match status" value="1"/>
</dbReference>
<evidence type="ECO:0000256" key="3">
    <source>
        <dbReference type="ARBA" id="ARBA00022782"/>
    </source>
</evidence>
<dbReference type="AlphaFoldDB" id="A0AA39I4C0"/>
<dbReference type="GO" id="GO:0010608">
    <property type="term" value="P:post-transcriptional regulation of gene expression"/>
    <property type="evidence" value="ECO:0007669"/>
    <property type="project" value="TreeGrafter"/>
</dbReference>
<evidence type="ECO:0000259" key="6">
    <source>
        <dbReference type="PROSITE" id="PS50303"/>
    </source>
</evidence>
<feature type="repeat" description="Pumilio" evidence="4">
    <location>
        <begin position="213"/>
        <end position="249"/>
    </location>
</feature>
<name>A0AA39I4C0_9BILA</name>
<organism evidence="7 8">
    <name type="scientific">Steinernema hermaphroditum</name>
    <dbReference type="NCBI Taxonomy" id="289476"/>
    <lineage>
        <taxon>Eukaryota</taxon>
        <taxon>Metazoa</taxon>
        <taxon>Ecdysozoa</taxon>
        <taxon>Nematoda</taxon>
        <taxon>Chromadorea</taxon>
        <taxon>Rhabditida</taxon>
        <taxon>Tylenchina</taxon>
        <taxon>Panagrolaimomorpha</taxon>
        <taxon>Strongyloidoidea</taxon>
        <taxon>Steinernematidae</taxon>
        <taxon>Steinernema</taxon>
    </lineage>
</organism>